<feature type="transmembrane region" description="Helical" evidence="6">
    <location>
        <begin position="169"/>
        <end position="187"/>
    </location>
</feature>
<accession>A0A6S6QRC2</accession>
<evidence type="ECO:0000256" key="1">
    <source>
        <dbReference type="ARBA" id="ARBA00004141"/>
    </source>
</evidence>
<dbReference type="AlphaFoldDB" id="A0A6S6QRC2"/>
<name>A0A6S6QRC2_9HYPH</name>
<dbReference type="GO" id="GO:0022857">
    <property type="term" value="F:transmembrane transporter activity"/>
    <property type="evidence" value="ECO:0007669"/>
    <property type="project" value="InterPro"/>
</dbReference>
<keyword evidence="5 6" id="KW-0472">Membrane</keyword>
<dbReference type="Pfam" id="PF07690">
    <property type="entry name" value="MFS_1"/>
    <property type="match status" value="1"/>
</dbReference>
<dbReference type="PRINTS" id="PR01036">
    <property type="entry name" value="TCRTETB"/>
</dbReference>
<keyword evidence="4 6" id="KW-1133">Transmembrane helix</keyword>
<feature type="transmembrane region" description="Helical" evidence="6">
    <location>
        <begin position="83"/>
        <end position="102"/>
    </location>
</feature>
<feature type="transmembrane region" description="Helical" evidence="6">
    <location>
        <begin position="141"/>
        <end position="163"/>
    </location>
</feature>
<evidence type="ECO:0000256" key="4">
    <source>
        <dbReference type="ARBA" id="ARBA00022989"/>
    </source>
</evidence>
<dbReference type="Gene3D" id="1.20.1250.20">
    <property type="entry name" value="MFS general substrate transporter like domains"/>
    <property type="match status" value="1"/>
</dbReference>
<feature type="transmembrane region" description="Helical" evidence="6">
    <location>
        <begin position="16"/>
        <end position="39"/>
    </location>
</feature>
<feature type="transmembrane region" description="Helical" evidence="6">
    <location>
        <begin position="327"/>
        <end position="345"/>
    </location>
</feature>
<dbReference type="CDD" id="cd17321">
    <property type="entry name" value="MFS_MMR_MDR_like"/>
    <property type="match status" value="1"/>
</dbReference>
<evidence type="ECO:0000313" key="8">
    <source>
        <dbReference type="EMBL" id="BCJ89601.1"/>
    </source>
</evidence>
<comment type="subcellular location">
    <subcellularLocation>
        <location evidence="1">Membrane</location>
        <topology evidence="1">Multi-pass membrane protein</topology>
    </subcellularLocation>
</comment>
<evidence type="ECO:0000256" key="2">
    <source>
        <dbReference type="ARBA" id="ARBA00022448"/>
    </source>
</evidence>
<evidence type="ECO:0000256" key="3">
    <source>
        <dbReference type="ARBA" id="ARBA00022692"/>
    </source>
</evidence>
<proteinExistence type="predicted"/>
<dbReference type="Proteomes" id="UP000515317">
    <property type="component" value="Chromosome"/>
</dbReference>
<evidence type="ECO:0000256" key="6">
    <source>
        <dbReference type="SAM" id="Phobius"/>
    </source>
</evidence>
<keyword evidence="9" id="KW-1185">Reference proteome</keyword>
<dbReference type="PANTHER" id="PTHR42718">
    <property type="entry name" value="MAJOR FACILITATOR SUPERFAMILY MULTIDRUG TRANSPORTER MFSC"/>
    <property type="match status" value="1"/>
</dbReference>
<organism evidence="8 9">
    <name type="scientific">Terrihabitans soli</name>
    <dbReference type="NCBI Taxonomy" id="708113"/>
    <lineage>
        <taxon>Bacteria</taxon>
        <taxon>Pseudomonadati</taxon>
        <taxon>Pseudomonadota</taxon>
        <taxon>Alphaproteobacteria</taxon>
        <taxon>Hyphomicrobiales</taxon>
        <taxon>Terrihabitans</taxon>
    </lineage>
</organism>
<dbReference type="InterPro" id="IPR011701">
    <property type="entry name" value="MFS"/>
</dbReference>
<sequence>MIADEDQGLPAPKRHIALAALLITIAIGVIDASSINVVLPHIARTFGVSPAEAILAVTANQIAMVAMLLPCASLAEKIGLRRMLTIGLVLFVVSSIVCFFARSMPELLIARTAAGFSGACIFATTTALVRISQPVKRFGRTMGTVATVVAVSTGLGPAIATAIVAKADWIWIFAPNIVFGLIALVMVRSLPVVRDRLRPVNLVSAVLCATTFSLLIVGIGNAVTRPAIAAICVVLGLAACFALLRRERSSLYPMLPVDLLRLPPFANAVAGAACLFLAQMTAFVALPFYLHGHFDSVQTGALLTVWPIAVALTAPVAGMLSDKLPPHVLCATGAGLLATGLTGLVTLPPSALVLIVPALAMCGSGFGLFQTPNNRAMLLAVPRNRIGAAGGMQATTRQFGQALGASAAALGFTLSATLGGTISLSIAAGVAFLAFLISISPNGRDRA</sequence>
<dbReference type="SUPFAM" id="SSF103473">
    <property type="entry name" value="MFS general substrate transporter"/>
    <property type="match status" value="1"/>
</dbReference>
<reference evidence="8 9" key="1">
    <citation type="submission" date="2020-08" db="EMBL/GenBank/DDBJ databases">
        <title>Genome sequence of Rhizobiales bacterium strain IZ6.</title>
        <authorList>
            <person name="Nakai R."/>
            <person name="Naganuma T."/>
        </authorList>
    </citation>
    <scope>NUCLEOTIDE SEQUENCE [LARGE SCALE GENOMIC DNA]</scope>
    <source>
        <strain evidence="8 9">IZ6</strain>
    </source>
</reference>
<feature type="transmembrane region" description="Helical" evidence="6">
    <location>
        <begin position="108"/>
        <end position="129"/>
    </location>
</feature>
<feature type="transmembrane region" description="Helical" evidence="6">
    <location>
        <begin position="301"/>
        <end position="320"/>
    </location>
</feature>
<dbReference type="KEGG" id="tso:IZ6_03360"/>
<feature type="domain" description="Major facilitator superfamily (MFS) profile" evidence="7">
    <location>
        <begin position="17"/>
        <end position="446"/>
    </location>
</feature>
<dbReference type="GO" id="GO:0016020">
    <property type="term" value="C:membrane"/>
    <property type="evidence" value="ECO:0007669"/>
    <property type="project" value="UniProtKB-SubCell"/>
</dbReference>
<feature type="transmembrane region" description="Helical" evidence="6">
    <location>
        <begin position="422"/>
        <end position="439"/>
    </location>
</feature>
<dbReference type="InterPro" id="IPR036259">
    <property type="entry name" value="MFS_trans_sf"/>
</dbReference>
<evidence type="ECO:0000256" key="5">
    <source>
        <dbReference type="ARBA" id="ARBA00023136"/>
    </source>
</evidence>
<protein>
    <submittedName>
        <fullName evidence="8">MFS transporter</fullName>
    </submittedName>
</protein>
<feature type="transmembrane region" description="Helical" evidence="6">
    <location>
        <begin position="226"/>
        <end position="244"/>
    </location>
</feature>
<dbReference type="PROSITE" id="PS50850">
    <property type="entry name" value="MFS"/>
    <property type="match status" value="1"/>
</dbReference>
<feature type="transmembrane region" description="Helical" evidence="6">
    <location>
        <begin position="265"/>
        <end position="289"/>
    </location>
</feature>
<gene>
    <name evidence="8" type="ORF">IZ6_03360</name>
</gene>
<dbReference type="Gene3D" id="1.20.1720.10">
    <property type="entry name" value="Multidrug resistance protein D"/>
    <property type="match status" value="1"/>
</dbReference>
<dbReference type="InterPro" id="IPR020846">
    <property type="entry name" value="MFS_dom"/>
</dbReference>
<feature type="transmembrane region" description="Helical" evidence="6">
    <location>
        <begin position="199"/>
        <end position="220"/>
    </location>
</feature>
<dbReference type="PANTHER" id="PTHR42718:SF9">
    <property type="entry name" value="MAJOR FACILITATOR SUPERFAMILY MULTIDRUG TRANSPORTER MFSC"/>
    <property type="match status" value="1"/>
</dbReference>
<evidence type="ECO:0000259" key="7">
    <source>
        <dbReference type="PROSITE" id="PS50850"/>
    </source>
</evidence>
<dbReference type="EMBL" id="AP023361">
    <property type="protein sequence ID" value="BCJ89601.1"/>
    <property type="molecule type" value="Genomic_DNA"/>
</dbReference>
<dbReference type="RefSeq" id="WP_222876300.1">
    <property type="nucleotide sequence ID" value="NZ_AP023361.1"/>
</dbReference>
<keyword evidence="3 6" id="KW-0812">Transmembrane</keyword>
<evidence type="ECO:0000313" key="9">
    <source>
        <dbReference type="Proteomes" id="UP000515317"/>
    </source>
</evidence>
<keyword evidence="2" id="KW-0813">Transport</keyword>
<feature type="transmembrane region" description="Helical" evidence="6">
    <location>
        <begin position="51"/>
        <end position="71"/>
    </location>
</feature>